<gene>
    <name evidence="2" type="ORF">GLUCOINTEAF2_0201939</name>
</gene>
<proteinExistence type="predicted"/>
<evidence type="ECO:0000256" key="1">
    <source>
        <dbReference type="SAM" id="MobiDB-lite"/>
    </source>
</evidence>
<name>A0A0N1FD55_9PROT</name>
<dbReference type="EMBL" id="JUFX02000090">
    <property type="protein sequence ID" value="KPH87857.1"/>
    <property type="molecule type" value="Genomic_DNA"/>
</dbReference>
<dbReference type="Proteomes" id="UP000031553">
    <property type="component" value="Unassembled WGS sequence"/>
</dbReference>
<reference evidence="2 3" key="1">
    <citation type="submission" date="2015-07" db="EMBL/GenBank/DDBJ databases">
        <title>Draft Genome Sequence of Komagataeibacter intermedius Strain AF2, Isolated from Kombucha Tea.</title>
        <authorList>
            <person name="Santos R.A."/>
            <person name="Berretta A.A."/>
            <person name="Barud H.S."/>
            <person name="Ribeiro S.J."/>
            <person name="Gonzalez-Garcia L.N."/>
            <person name="Zucchi T.D."/>
            <person name="Goldman G.H."/>
            <person name="Riano-Pachon D.M."/>
        </authorList>
    </citation>
    <scope>NUCLEOTIDE SEQUENCE [LARGE SCALE GENOMIC DNA]</scope>
    <source>
        <strain evidence="2 3">AF2</strain>
    </source>
</reference>
<protein>
    <submittedName>
        <fullName evidence="2">Uncharacterized protein</fullName>
    </submittedName>
</protein>
<sequence>MSLSRGQRGNGRSGSHVPYPFTKGVRRVALVRYHPQGNGGKVIERGWCQRQFMSLSRGQRKTEGFSMSISDHADFCAIAAARAARCFTMVPLFERSPFF</sequence>
<organism evidence="2 3">
    <name type="scientific">Komagataeibacter intermedius AF2</name>
    <dbReference type="NCBI Taxonomy" id="1458464"/>
    <lineage>
        <taxon>Bacteria</taxon>
        <taxon>Pseudomonadati</taxon>
        <taxon>Pseudomonadota</taxon>
        <taxon>Alphaproteobacteria</taxon>
        <taxon>Acetobacterales</taxon>
        <taxon>Acetobacteraceae</taxon>
        <taxon>Komagataeibacter</taxon>
    </lineage>
</organism>
<evidence type="ECO:0000313" key="3">
    <source>
        <dbReference type="Proteomes" id="UP000031553"/>
    </source>
</evidence>
<accession>A0A0N1FD55</accession>
<evidence type="ECO:0000313" key="2">
    <source>
        <dbReference type="EMBL" id="KPH87857.1"/>
    </source>
</evidence>
<dbReference type="AlphaFoldDB" id="A0A0N1FD55"/>
<feature type="region of interest" description="Disordered" evidence="1">
    <location>
        <begin position="1"/>
        <end position="20"/>
    </location>
</feature>
<comment type="caution">
    <text evidence="2">The sequence shown here is derived from an EMBL/GenBank/DDBJ whole genome shotgun (WGS) entry which is preliminary data.</text>
</comment>